<dbReference type="PROSITE" id="PS50893">
    <property type="entry name" value="ABC_TRANSPORTER_2"/>
    <property type="match status" value="1"/>
</dbReference>
<dbReference type="PATRIC" id="fig|476652.3.peg.2329"/>
<keyword evidence="6" id="KW-1185">Reference proteome</keyword>
<dbReference type="GO" id="GO:0015188">
    <property type="term" value="F:L-isoleucine transmembrane transporter activity"/>
    <property type="evidence" value="ECO:0007669"/>
    <property type="project" value="TreeGrafter"/>
</dbReference>
<proteinExistence type="predicted"/>
<evidence type="ECO:0000256" key="3">
    <source>
        <dbReference type="ARBA" id="ARBA00022840"/>
    </source>
</evidence>
<dbReference type="FunFam" id="3.40.50.300:FF:000421">
    <property type="entry name" value="Branched-chain amino acid ABC transporter ATP-binding protein"/>
    <property type="match status" value="1"/>
</dbReference>
<dbReference type="InterPro" id="IPR003593">
    <property type="entry name" value="AAA+_ATPase"/>
</dbReference>
<dbReference type="Gene3D" id="3.40.50.300">
    <property type="entry name" value="P-loop containing nucleotide triphosphate hydrolases"/>
    <property type="match status" value="1"/>
</dbReference>
<dbReference type="CDD" id="cd03219">
    <property type="entry name" value="ABC_Mj1267_LivG_branched"/>
    <property type="match status" value="1"/>
</dbReference>
<dbReference type="GO" id="GO:1903805">
    <property type="term" value="P:L-valine import across plasma membrane"/>
    <property type="evidence" value="ECO:0007669"/>
    <property type="project" value="TreeGrafter"/>
</dbReference>
<gene>
    <name evidence="5" type="primary">lptB_3</name>
    <name evidence="5" type="ORF">DEAC_c22480</name>
</gene>
<keyword evidence="1" id="KW-0813">Transport</keyword>
<evidence type="ECO:0000259" key="4">
    <source>
        <dbReference type="PROSITE" id="PS50893"/>
    </source>
</evidence>
<dbReference type="GO" id="GO:0042941">
    <property type="term" value="P:D-alanine transmembrane transport"/>
    <property type="evidence" value="ECO:0007669"/>
    <property type="project" value="TreeGrafter"/>
</dbReference>
<dbReference type="SMART" id="SM00382">
    <property type="entry name" value="AAA"/>
    <property type="match status" value="1"/>
</dbReference>
<dbReference type="AlphaFoldDB" id="A0A0J1FRK8"/>
<name>A0A0J1FRK8_9FIRM</name>
<dbReference type="InterPro" id="IPR027417">
    <property type="entry name" value="P-loop_NTPase"/>
</dbReference>
<dbReference type="GO" id="GO:0015808">
    <property type="term" value="P:L-alanine transport"/>
    <property type="evidence" value="ECO:0007669"/>
    <property type="project" value="TreeGrafter"/>
</dbReference>
<dbReference type="GO" id="GO:0005524">
    <property type="term" value="F:ATP binding"/>
    <property type="evidence" value="ECO:0007669"/>
    <property type="project" value="UniProtKB-KW"/>
</dbReference>
<keyword evidence="2" id="KW-0547">Nucleotide-binding</keyword>
<reference evidence="5 6" key="1">
    <citation type="submission" date="2015-06" db="EMBL/GenBank/DDBJ databases">
        <title>Draft genome of the moderately acidophilic sulfate reducer Candidatus Desulfosporosinus acididurans strain M1.</title>
        <authorList>
            <person name="Poehlein A."/>
            <person name="Petzsch P."/>
            <person name="Johnson B.D."/>
            <person name="Schloemann M."/>
            <person name="Daniel R."/>
            <person name="Muehling M."/>
        </authorList>
    </citation>
    <scope>NUCLEOTIDE SEQUENCE [LARGE SCALE GENOMIC DNA]</scope>
    <source>
        <strain evidence="5 6">M1</strain>
    </source>
</reference>
<keyword evidence="5" id="KW-0378">Hydrolase</keyword>
<sequence>MPILEVKKLTLRFGGLTAVNNLSFDMDENSIVSLIGPNGAGKTSAFNCLTGFYKGSEGDILFQGQSIFRQKPYKITKLGMARTFQNLRLFKDMTVLENVMSGMHSRTSAGVLGAVLRLPSQRQEEKKIRQVSEECLDFVGILDKQDRLARNLAYGDQRRVEWARALATHPKLILLDEPAAGLNHDEKDQLVDLIRRIQKDLGITVLLIEHDMGLVMKVSEKIVVIDYGQKIAEGSSEEVKNNPKVIEAYLGKEDEE</sequence>
<evidence type="ECO:0000256" key="2">
    <source>
        <dbReference type="ARBA" id="ARBA00022741"/>
    </source>
</evidence>
<dbReference type="InterPro" id="IPR051120">
    <property type="entry name" value="ABC_AA/LPS_Transport"/>
</dbReference>
<dbReference type="PANTHER" id="PTHR45772">
    <property type="entry name" value="CONSERVED COMPONENT OF ABC TRANSPORTER FOR NATURAL AMINO ACIDS-RELATED"/>
    <property type="match status" value="1"/>
</dbReference>
<dbReference type="RefSeq" id="WP_047810306.1">
    <property type="nucleotide sequence ID" value="NZ_LDZY01000007.1"/>
</dbReference>
<protein>
    <submittedName>
        <fullName evidence="5">Lipopolysaccharide export system ATP-binding protein LptB</fullName>
        <ecNumber evidence="5">3.6.3.-</ecNumber>
    </submittedName>
</protein>
<dbReference type="Pfam" id="PF00005">
    <property type="entry name" value="ABC_tran"/>
    <property type="match status" value="1"/>
</dbReference>
<keyword evidence="3 5" id="KW-0067">ATP-binding</keyword>
<dbReference type="Proteomes" id="UP000036356">
    <property type="component" value="Unassembled WGS sequence"/>
</dbReference>
<dbReference type="PROSITE" id="PS00211">
    <property type="entry name" value="ABC_TRANSPORTER_1"/>
    <property type="match status" value="1"/>
</dbReference>
<dbReference type="InterPro" id="IPR003439">
    <property type="entry name" value="ABC_transporter-like_ATP-bd"/>
</dbReference>
<evidence type="ECO:0000256" key="1">
    <source>
        <dbReference type="ARBA" id="ARBA00022448"/>
    </source>
</evidence>
<dbReference type="GO" id="GO:0016887">
    <property type="term" value="F:ATP hydrolysis activity"/>
    <property type="evidence" value="ECO:0007669"/>
    <property type="project" value="InterPro"/>
</dbReference>
<dbReference type="EC" id="3.6.3.-" evidence="5"/>
<evidence type="ECO:0000313" key="6">
    <source>
        <dbReference type="Proteomes" id="UP000036356"/>
    </source>
</evidence>
<dbReference type="PANTHER" id="PTHR45772:SF7">
    <property type="entry name" value="AMINO ACID ABC TRANSPORTER ATP-BINDING PROTEIN"/>
    <property type="match status" value="1"/>
</dbReference>
<dbReference type="InterPro" id="IPR017871">
    <property type="entry name" value="ABC_transporter-like_CS"/>
</dbReference>
<organism evidence="5 6">
    <name type="scientific">Desulfosporosinus acididurans</name>
    <dbReference type="NCBI Taxonomy" id="476652"/>
    <lineage>
        <taxon>Bacteria</taxon>
        <taxon>Bacillati</taxon>
        <taxon>Bacillota</taxon>
        <taxon>Clostridia</taxon>
        <taxon>Eubacteriales</taxon>
        <taxon>Desulfitobacteriaceae</taxon>
        <taxon>Desulfosporosinus</taxon>
    </lineage>
</organism>
<accession>A0A0J1FRK8</accession>
<dbReference type="GO" id="GO:1903806">
    <property type="term" value="P:L-isoleucine import across plasma membrane"/>
    <property type="evidence" value="ECO:0007669"/>
    <property type="project" value="TreeGrafter"/>
</dbReference>
<dbReference type="GO" id="GO:0005304">
    <property type="term" value="F:L-valine transmembrane transporter activity"/>
    <property type="evidence" value="ECO:0007669"/>
    <property type="project" value="TreeGrafter"/>
</dbReference>
<dbReference type="InterPro" id="IPR032823">
    <property type="entry name" value="BCA_ABC_TP_C"/>
</dbReference>
<dbReference type="GO" id="GO:0015192">
    <property type="term" value="F:L-phenylalanine transmembrane transporter activity"/>
    <property type="evidence" value="ECO:0007669"/>
    <property type="project" value="TreeGrafter"/>
</dbReference>
<dbReference type="EMBL" id="LDZY01000007">
    <property type="protein sequence ID" value="KLU65618.1"/>
    <property type="molecule type" value="Genomic_DNA"/>
</dbReference>
<feature type="domain" description="ABC transporter" evidence="4">
    <location>
        <begin position="4"/>
        <end position="252"/>
    </location>
</feature>
<comment type="caution">
    <text evidence="5">The sequence shown here is derived from an EMBL/GenBank/DDBJ whole genome shotgun (WGS) entry which is preliminary data.</text>
</comment>
<dbReference type="SUPFAM" id="SSF52540">
    <property type="entry name" value="P-loop containing nucleoside triphosphate hydrolases"/>
    <property type="match status" value="1"/>
</dbReference>
<dbReference type="GO" id="GO:0005886">
    <property type="term" value="C:plasma membrane"/>
    <property type="evidence" value="ECO:0007669"/>
    <property type="project" value="TreeGrafter"/>
</dbReference>
<dbReference type="STRING" id="476652.DEAC_c22480"/>
<dbReference type="Pfam" id="PF12399">
    <property type="entry name" value="BCA_ABC_TP_C"/>
    <property type="match status" value="1"/>
</dbReference>
<evidence type="ECO:0000313" key="5">
    <source>
        <dbReference type="EMBL" id="KLU65618.1"/>
    </source>
</evidence>